<evidence type="ECO:0000256" key="11">
    <source>
        <dbReference type="RuleBase" id="RU003357"/>
    </source>
</evidence>
<evidence type="ECO:0000256" key="4">
    <source>
        <dbReference type="ARBA" id="ARBA00022692"/>
    </source>
</evidence>
<comment type="caution">
    <text evidence="14">The sequence shown here is derived from an EMBL/GenBank/DDBJ whole genome shotgun (WGS) entry which is preliminary data.</text>
</comment>
<dbReference type="Gene3D" id="2.170.130.10">
    <property type="entry name" value="TonB-dependent receptor, plug domain"/>
    <property type="match status" value="1"/>
</dbReference>
<feature type="domain" description="TonB-dependent receptor-like beta-barrel" evidence="12">
    <location>
        <begin position="288"/>
        <end position="711"/>
    </location>
</feature>
<evidence type="ECO:0000313" key="15">
    <source>
        <dbReference type="Proteomes" id="UP000216998"/>
    </source>
</evidence>
<dbReference type="InterPro" id="IPR037066">
    <property type="entry name" value="Plug_dom_sf"/>
</dbReference>
<gene>
    <name evidence="14" type="ORF">CHU95_05600</name>
</gene>
<dbReference type="Pfam" id="PF00593">
    <property type="entry name" value="TonB_dep_Rec_b-barrel"/>
    <property type="match status" value="1"/>
</dbReference>
<evidence type="ECO:0000256" key="8">
    <source>
        <dbReference type="ARBA" id="ARBA00023170"/>
    </source>
</evidence>
<comment type="similarity">
    <text evidence="10 11">Belongs to the TonB-dependent receptor family.</text>
</comment>
<evidence type="ECO:0000256" key="5">
    <source>
        <dbReference type="ARBA" id="ARBA00022729"/>
    </source>
</evidence>
<comment type="subcellular location">
    <subcellularLocation>
        <location evidence="1 10">Cell outer membrane</location>
        <topology evidence="1 10">Multi-pass membrane protein</topology>
    </subcellularLocation>
</comment>
<keyword evidence="5" id="KW-0732">Signal</keyword>
<keyword evidence="4 10" id="KW-0812">Transmembrane</keyword>
<keyword evidence="8" id="KW-0675">Receptor</keyword>
<dbReference type="EMBL" id="NOXU01000023">
    <property type="protein sequence ID" value="OYQ36259.1"/>
    <property type="molecule type" value="Genomic_DNA"/>
</dbReference>
<dbReference type="PROSITE" id="PS52016">
    <property type="entry name" value="TONB_DEPENDENT_REC_3"/>
    <property type="match status" value="1"/>
</dbReference>
<accession>A0A255Z485</accession>
<evidence type="ECO:0000256" key="2">
    <source>
        <dbReference type="ARBA" id="ARBA00022448"/>
    </source>
</evidence>
<dbReference type="InterPro" id="IPR000531">
    <property type="entry name" value="Beta-barrel_TonB"/>
</dbReference>
<proteinExistence type="inferred from homology"/>
<evidence type="ECO:0000256" key="10">
    <source>
        <dbReference type="PROSITE-ProRule" id="PRU01360"/>
    </source>
</evidence>
<name>A0A255Z485_9PROT</name>
<dbReference type="Gene3D" id="2.40.170.20">
    <property type="entry name" value="TonB-dependent receptor, beta-barrel domain"/>
    <property type="match status" value="1"/>
</dbReference>
<protein>
    <recommendedName>
        <fullName evidence="16">TonB-dependent receptor</fullName>
    </recommendedName>
</protein>
<dbReference type="GO" id="GO:0044718">
    <property type="term" value="P:siderophore transmembrane transport"/>
    <property type="evidence" value="ECO:0007669"/>
    <property type="project" value="TreeGrafter"/>
</dbReference>
<dbReference type="Pfam" id="PF07715">
    <property type="entry name" value="Plug"/>
    <property type="match status" value="1"/>
</dbReference>
<evidence type="ECO:0000313" key="14">
    <source>
        <dbReference type="EMBL" id="OYQ36259.1"/>
    </source>
</evidence>
<evidence type="ECO:0000256" key="1">
    <source>
        <dbReference type="ARBA" id="ARBA00004571"/>
    </source>
</evidence>
<evidence type="ECO:0000256" key="3">
    <source>
        <dbReference type="ARBA" id="ARBA00022452"/>
    </source>
</evidence>
<dbReference type="AlphaFoldDB" id="A0A255Z485"/>
<dbReference type="PANTHER" id="PTHR30069">
    <property type="entry name" value="TONB-DEPENDENT OUTER MEMBRANE RECEPTOR"/>
    <property type="match status" value="1"/>
</dbReference>
<dbReference type="Proteomes" id="UP000216998">
    <property type="component" value="Unassembled WGS sequence"/>
</dbReference>
<sequence>METIFLCINTRRCSRPVARGPRRDASPFPIRPFHLYVPANPDGDELMPRSPFLPPARPLTGAALGALLLAGPVVAQEAGVAEIIVTGRRDGVPAFERAYGPAVIDAATLATAPQRRLDEALRAVPGFSLFRRAGSRTANPTTQGVSLRGIGPNGAGRTLVLVDGVPVNDPFGGWVYWSRLPTSSVDKLVITRGGGAGPWGNAALAGTIRIETKQRDGVEMELAGGSDQTWLGQVALGGRVDGWHLGLSGSAFRTDGVMLVEPTRRGPIDIRADSDAYAVDGSLSRRFGSVSATAKVAGFKESRGNGTPYTRNETDATEASLRLVGDGDRVDWEAVAYWRDWSFASTFSGVNATRTAETPSLDQYDVPATAQGGILQVGFSPAAGHETDIGADLRLTEGRTRERFTFTAGRYTRLRDAGGEQRVGGLFIEHAWTGVPGLTIAAGGRLDGWRNKDGQRLETDSATGSVLRNDRYATRDGTVANGRAGIDWQMDDRLGLRAAAYTGFRLPTLNELYRPFRVGNDITEANPGLEPERMRGLEAGVRLTPGGGIIASASLFQVRLKNAVDNVVIQTTPGNNAALGVFVPAGGSLAQRRGLNRVRVWGLEADLSWQVTDTLRLGAAYLYSDSEISDPGSITALKGKQLGQSPRHSGTLDATWTPLAPLTLRVQVRAAGRQFEDSRNLGRLDRYAVGDLYAAWALNSHLEAFATAENVTGERVETGRRSDGLTNIGPERQWLVGLRVRL</sequence>
<keyword evidence="2 10" id="KW-0813">Transport</keyword>
<dbReference type="PANTHER" id="PTHR30069:SF29">
    <property type="entry name" value="HEMOGLOBIN AND HEMOGLOBIN-HAPTOGLOBIN-BINDING PROTEIN 1-RELATED"/>
    <property type="match status" value="1"/>
</dbReference>
<keyword evidence="15" id="KW-1185">Reference proteome</keyword>
<dbReference type="InterPro" id="IPR039426">
    <property type="entry name" value="TonB-dep_rcpt-like"/>
</dbReference>
<dbReference type="GO" id="GO:0015344">
    <property type="term" value="F:siderophore uptake transmembrane transporter activity"/>
    <property type="evidence" value="ECO:0007669"/>
    <property type="project" value="TreeGrafter"/>
</dbReference>
<keyword evidence="7 10" id="KW-0472">Membrane</keyword>
<evidence type="ECO:0000256" key="9">
    <source>
        <dbReference type="ARBA" id="ARBA00023237"/>
    </source>
</evidence>
<dbReference type="InterPro" id="IPR012910">
    <property type="entry name" value="Plug_dom"/>
</dbReference>
<dbReference type="GO" id="GO:0009279">
    <property type="term" value="C:cell outer membrane"/>
    <property type="evidence" value="ECO:0007669"/>
    <property type="project" value="UniProtKB-SubCell"/>
</dbReference>
<evidence type="ECO:0008006" key="16">
    <source>
        <dbReference type="Google" id="ProtNLM"/>
    </source>
</evidence>
<organism evidence="14 15">
    <name type="scientific">Niveispirillum lacus</name>
    <dbReference type="NCBI Taxonomy" id="1981099"/>
    <lineage>
        <taxon>Bacteria</taxon>
        <taxon>Pseudomonadati</taxon>
        <taxon>Pseudomonadota</taxon>
        <taxon>Alphaproteobacteria</taxon>
        <taxon>Rhodospirillales</taxon>
        <taxon>Azospirillaceae</taxon>
        <taxon>Niveispirillum</taxon>
    </lineage>
</organism>
<evidence type="ECO:0000259" key="13">
    <source>
        <dbReference type="Pfam" id="PF07715"/>
    </source>
</evidence>
<feature type="domain" description="TonB-dependent receptor plug" evidence="13">
    <location>
        <begin position="103"/>
        <end position="207"/>
    </location>
</feature>
<evidence type="ECO:0000256" key="7">
    <source>
        <dbReference type="ARBA" id="ARBA00023136"/>
    </source>
</evidence>
<keyword evidence="3 10" id="KW-1134">Transmembrane beta strand</keyword>
<evidence type="ECO:0000259" key="12">
    <source>
        <dbReference type="Pfam" id="PF00593"/>
    </source>
</evidence>
<keyword evidence="9 10" id="KW-0998">Cell outer membrane</keyword>
<keyword evidence="6 11" id="KW-0798">TonB box</keyword>
<evidence type="ECO:0000256" key="6">
    <source>
        <dbReference type="ARBA" id="ARBA00023077"/>
    </source>
</evidence>
<dbReference type="CDD" id="cd01347">
    <property type="entry name" value="ligand_gated_channel"/>
    <property type="match status" value="1"/>
</dbReference>
<dbReference type="InterPro" id="IPR036942">
    <property type="entry name" value="Beta-barrel_TonB_sf"/>
</dbReference>
<reference evidence="14 15" key="1">
    <citation type="submission" date="2017-07" db="EMBL/GenBank/DDBJ databases">
        <title>Niveispirillum cyanobacteriorum sp. nov., isolated from cyanobacterial aggregates in a eutrophic lake.</title>
        <authorList>
            <person name="Cai H."/>
        </authorList>
    </citation>
    <scope>NUCLEOTIDE SEQUENCE [LARGE SCALE GENOMIC DNA]</scope>
    <source>
        <strain evidence="15">TH1-14</strain>
    </source>
</reference>
<dbReference type="SUPFAM" id="SSF56935">
    <property type="entry name" value="Porins"/>
    <property type="match status" value="1"/>
</dbReference>